<organism evidence="4 5">
    <name type="scientific">Flavobacterium faecale</name>
    <dbReference type="NCBI Taxonomy" id="1355330"/>
    <lineage>
        <taxon>Bacteria</taxon>
        <taxon>Pseudomonadati</taxon>
        <taxon>Bacteroidota</taxon>
        <taxon>Flavobacteriia</taxon>
        <taxon>Flavobacteriales</taxon>
        <taxon>Flavobacteriaceae</taxon>
        <taxon>Flavobacterium</taxon>
    </lineage>
</organism>
<dbReference type="RefSeq" id="WP_108742129.1">
    <property type="nucleotide sequence ID" value="NZ_CP020918.1"/>
</dbReference>
<accession>A0A2S1LHG4</accession>
<dbReference type="Proteomes" id="UP000244527">
    <property type="component" value="Chromosome"/>
</dbReference>
<name>A0A2S1LHG4_9FLAO</name>
<evidence type="ECO:0000256" key="1">
    <source>
        <dbReference type="ARBA" id="ARBA00022441"/>
    </source>
</evidence>
<evidence type="ECO:0000256" key="3">
    <source>
        <dbReference type="SAM" id="SignalP"/>
    </source>
</evidence>
<dbReference type="AlphaFoldDB" id="A0A2S1LHG4"/>
<gene>
    <name evidence="4" type="ORF">FFWV33_17700</name>
</gene>
<keyword evidence="1" id="KW-0880">Kelch repeat</keyword>
<evidence type="ECO:0000256" key="2">
    <source>
        <dbReference type="ARBA" id="ARBA00022737"/>
    </source>
</evidence>
<dbReference type="Pfam" id="PF07646">
    <property type="entry name" value="Kelch_2"/>
    <property type="match status" value="1"/>
</dbReference>
<dbReference type="PANTHER" id="PTHR46344:SF27">
    <property type="entry name" value="KELCH REPEAT SUPERFAMILY PROTEIN"/>
    <property type="match status" value="1"/>
</dbReference>
<dbReference type="PANTHER" id="PTHR46344">
    <property type="entry name" value="OS02G0202900 PROTEIN"/>
    <property type="match status" value="1"/>
</dbReference>
<evidence type="ECO:0000313" key="4">
    <source>
        <dbReference type="EMBL" id="AWG23230.1"/>
    </source>
</evidence>
<dbReference type="SUPFAM" id="SSF50965">
    <property type="entry name" value="Galactose oxidase, central domain"/>
    <property type="match status" value="1"/>
</dbReference>
<dbReference type="EMBL" id="CP020918">
    <property type="protein sequence ID" value="AWG23230.1"/>
    <property type="molecule type" value="Genomic_DNA"/>
</dbReference>
<proteinExistence type="predicted"/>
<feature type="signal peptide" evidence="3">
    <location>
        <begin position="1"/>
        <end position="25"/>
    </location>
</feature>
<dbReference type="Pfam" id="PF24681">
    <property type="entry name" value="Kelch_KLHDC2_KLHL20_DRC7"/>
    <property type="match status" value="1"/>
</dbReference>
<dbReference type="OrthoDB" id="996574at2"/>
<dbReference type="KEGG" id="ffa:FFWV33_17700"/>
<keyword evidence="5" id="KW-1185">Reference proteome</keyword>
<keyword evidence="3" id="KW-0732">Signal</keyword>
<dbReference type="InterPro" id="IPR006652">
    <property type="entry name" value="Kelch_1"/>
</dbReference>
<feature type="chain" id="PRO_5015597605" evidence="3">
    <location>
        <begin position="26"/>
        <end position="335"/>
    </location>
</feature>
<dbReference type="Gene3D" id="2.120.10.80">
    <property type="entry name" value="Kelch-type beta propeller"/>
    <property type="match status" value="2"/>
</dbReference>
<keyword evidence="2" id="KW-0677">Repeat</keyword>
<dbReference type="SMART" id="SM00612">
    <property type="entry name" value="Kelch"/>
    <property type="match status" value="5"/>
</dbReference>
<dbReference type="InterPro" id="IPR011043">
    <property type="entry name" value="Gal_Oxase/kelch_b-propeller"/>
</dbReference>
<reference evidence="4 5" key="1">
    <citation type="submission" date="2017-04" db="EMBL/GenBank/DDBJ databases">
        <title>Compelte genome sequence of WV33.</title>
        <authorList>
            <person name="Lee P.C."/>
        </authorList>
    </citation>
    <scope>NUCLEOTIDE SEQUENCE [LARGE SCALE GENOMIC DNA]</scope>
    <source>
        <strain evidence="4 5">WV33</strain>
    </source>
</reference>
<dbReference type="InterPro" id="IPR011498">
    <property type="entry name" value="Kelch_2"/>
</dbReference>
<sequence>MIRLSRLSKILVLSLFTLFCQQGIAQSFDNYKWETLACTGEPAARHEAAFAEVGGKFYLLGGRRIQEVSIFNPETNTWTSGAKPPIELHHFQSFSYKGKIYIVGAATGQFPHETPVATAYVYDPAKDSWEKGFSMPENRLRSSTTTNVYKDKLYISGGIIDGHWDGHVSWFDVYDFKTGKWDKLTDTPRARDHATSVVCKEKLYVLGGRVSSGAIDKVFELTIPEVDMFDFKTGQWSTFANPVPTQRAGIASICIGDKILVTGGENADQLLAHNEVEVLDTKTGIWSTLPSLERGRHGTQFIWYKKELYIASGCGQRGGEPELKSIERFSDKTIK</sequence>
<evidence type="ECO:0000313" key="5">
    <source>
        <dbReference type="Proteomes" id="UP000244527"/>
    </source>
</evidence>
<protein>
    <submittedName>
        <fullName evidence="4">Galactose oxidase</fullName>
    </submittedName>
</protein>
<dbReference type="InterPro" id="IPR015915">
    <property type="entry name" value="Kelch-typ_b-propeller"/>
</dbReference>
<dbReference type="SUPFAM" id="SSF117281">
    <property type="entry name" value="Kelch motif"/>
    <property type="match status" value="1"/>
</dbReference>